<dbReference type="InterPro" id="IPR036396">
    <property type="entry name" value="Cyt_P450_sf"/>
</dbReference>
<dbReference type="CDD" id="cd11065">
    <property type="entry name" value="CYP64-like"/>
    <property type="match status" value="1"/>
</dbReference>
<dbReference type="Proteomes" id="UP001497453">
    <property type="component" value="Chromosome 3"/>
</dbReference>
<feature type="transmembrane region" description="Helical" evidence="14">
    <location>
        <begin position="6"/>
        <end position="26"/>
    </location>
</feature>
<keyword evidence="12 14" id="KW-0472">Membrane</keyword>
<comment type="cofactor">
    <cofactor evidence="1">
        <name>heme</name>
        <dbReference type="ChEBI" id="CHEBI:30413"/>
    </cofactor>
</comment>
<evidence type="ECO:0000256" key="12">
    <source>
        <dbReference type="ARBA" id="ARBA00023136"/>
    </source>
</evidence>
<organism evidence="15 16">
    <name type="scientific">Somion occarium</name>
    <dbReference type="NCBI Taxonomy" id="3059160"/>
    <lineage>
        <taxon>Eukaryota</taxon>
        <taxon>Fungi</taxon>
        <taxon>Dikarya</taxon>
        <taxon>Basidiomycota</taxon>
        <taxon>Agaricomycotina</taxon>
        <taxon>Agaricomycetes</taxon>
        <taxon>Polyporales</taxon>
        <taxon>Cerrenaceae</taxon>
        <taxon>Somion</taxon>
    </lineage>
</organism>
<dbReference type="Pfam" id="PF00067">
    <property type="entry name" value="p450"/>
    <property type="match status" value="1"/>
</dbReference>
<keyword evidence="10 13" id="KW-0408">Iron</keyword>
<evidence type="ECO:0008006" key="17">
    <source>
        <dbReference type="Google" id="ProtNLM"/>
    </source>
</evidence>
<evidence type="ECO:0000256" key="11">
    <source>
        <dbReference type="ARBA" id="ARBA00023033"/>
    </source>
</evidence>
<dbReference type="Gene3D" id="1.10.630.10">
    <property type="entry name" value="Cytochrome P450"/>
    <property type="match status" value="1"/>
</dbReference>
<comment type="subcellular location">
    <subcellularLocation>
        <location evidence="2">Membrane</location>
        <topology evidence="2">Single-pass membrane protein</topology>
    </subcellularLocation>
</comment>
<keyword evidence="11 13" id="KW-0503">Monooxygenase</keyword>
<gene>
    <name evidence="15" type="ORF">GFSPODELE1_LOCUS4499</name>
</gene>
<keyword evidence="5 13" id="KW-0349">Heme</keyword>
<dbReference type="InterPro" id="IPR017972">
    <property type="entry name" value="Cyt_P450_CS"/>
</dbReference>
<dbReference type="PANTHER" id="PTHR46300">
    <property type="entry name" value="P450, PUTATIVE (EUROFUNG)-RELATED-RELATED"/>
    <property type="match status" value="1"/>
</dbReference>
<evidence type="ECO:0000256" key="7">
    <source>
        <dbReference type="ARBA" id="ARBA00022723"/>
    </source>
</evidence>
<keyword evidence="7 13" id="KW-0479">Metal-binding</keyword>
<reference evidence="16" key="1">
    <citation type="submission" date="2024-04" db="EMBL/GenBank/DDBJ databases">
        <authorList>
            <person name="Shaw F."/>
            <person name="Minotto A."/>
        </authorList>
    </citation>
    <scope>NUCLEOTIDE SEQUENCE [LARGE SCALE GENOMIC DNA]</scope>
</reference>
<dbReference type="SUPFAM" id="SSF48264">
    <property type="entry name" value="Cytochrome P450"/>
    <property type="match status" value="1"/>
</dbReference>
<evidence type="ECO:0000256" key="10">
    <source>
        <dbReference type="ARBA" id="ARBA00023004"/>
    </source>
</evidence>
<evidence type="ECO:0000256" key="14">
    <source>
        <dbReference type="SAM" id="Phobius"/>
    </source>
</evidence>
<name>A0ABP1D8F8_9APHY</name>
<keyword evidence="9 13" id="KW-0560">Oxidoreductase</keyword>
<comment type="pathway">
    <text evidence="3">Secondary metabolite biosynthesis.</text>
</comment>
<dbReference type="EMBL" id="OZ037946">
    <property type="protein sequence ID" value="CAL1703283.1"/>
    <property type="molecule type" value="Genomic_DNA"/>
</dbReference>
<evidence type="ECO:0000256" key="13">
    <source>
        <dbReference type="RuleBase" id="RU000461"/>
    </source>
</evidence>
<evidence type="ECO:0000256" key="4">
    <source>
        <dbReference type="ARBA" id="ARBA00010617"/>
    </source>
</evidence>
<evidence type="ECO:0000256" key="8">
    <source>
        <dbReference type="ARBA" id="ARBA00022989"/>
    </source>
</evidence>
<dbReference type="InterPro" id="IPR001128">
    <property type="entry name" value="Cyt_P450"/>
</dbReference>
<sequence length="541" mass="61758">MTLTEFYTTSTVPVLAFIFVATYVAYVRYIHNRLCCYLPGPNPIPFLGNVHQLPMEYQERSILEWGKTYGQSYSICDILRMLNASALGNIIYARFFQTHTIMINSPEIAQDLLEKRSANYSDRPHMVLQGELMGWSKMLTHAHYGDRFRKLRKWTHDAFMSKAALRTYRPIQERETYILLSGLVDSPNEFVSHFTRFTAATLAEIAYGHTVTSLDDKYIHLADRAASETVEAGSPGSMLVDFIPILQYYPTWLPGSGWKRNALRIRELGVAMNDTPYNMVKDKMAEGRAKPSFVSSLLEKFYRDGNLTSEDEEDIKCAAGVLYGAGTETTANVFTAFILAMTMYPDVFRKAQAEIDRVIGPDRLPDFDDRESLPYLECIIREVYRWHPPTPLGIPHCSMRDDEYNGRVIPGQSLIIANMWGMMREPENFPNPEEFCPERFAERNWSKSESYYDPRNIVFGFGRRQCPAQNFADSNVYFVLAHIIATMDISKARDEHGNEISPEHSSKSGFVHHILPFKSVIQPRSPKIAQLIAQLRAASPA</sequence>
<dbReference type="InterPro" id="IPR002401">
    <property type="entry name" value="Cyt_P450_E_grp-I"/>
</dbReference>
<dbReference type="PROSITE" id="PS00086">
    <property type="entry name" value="CYTOCHROME_P450"/>
    <property type="match status" value="1"/>
</dbReference>
<evidence type="ECO:0000256" key="3">
    <source>
        <dbReference type="ARBA" id="ARBA00005179"/>
    </source>
</evidence>
<keyword evidence="8 14" id="KW-1133">Transmembrane helix</keyword>
<dbReference type="PRINTS" id="PR00463">
    <property type="entry name" value="EP450I"/>
</dbReference>
<evidence type="ECO:0000256" key="9">
    <source>
        <dbReference type="ARBA" id="ARBA00023002"/>
    </source>
</evidence>
<comment type="similarity">
    <text evidence="4 13">Belongs to the cytochrome P450 family.</text>
</comment>
<evidence type="ECO:0000313" key="16">
    <source>
        <dbReference type="Proteomes" id="UP001497453"/>
    </source>
</evidence>
<keyword evidence="16" id="KW-1185">Reference proteome</keyword>
<evidence type="ECO:0000313" key="15">
    <source>
        <dbReference type="EMBL" id="CAL1703283.1"/>
    </source>
</evidence>
<evidence type="ECO:0000256" key="2">
    <source>
        <dbReference type="ARBA" id="ARBA00004167"/>
    </source>
</evidence>
<keyword evidence="6 14" id="KW-0812">Transmembrane</keyword>
<dbReference type="PANTHER" id="PTHR46300:SF7">
    <property type="entry name" value="P450, PUTATIVE (EUROFUNG)-RELATED"/>
    <property type="match status" value="1"/>
</dbReference>
<proteinExistence type="inferred from homology"/>
<evidence type="ECO:0000256" key="1">
    <source>
        <dbReference type="ARBA" id="ARBA00001971"/>
    </source>
</evidence>
<evidence type="ECO:0000256" key="5">
    <source>
        <dbReference type="ARBA" id="ARBA00022617"/>
    </source>
</evidence>
<dbReference type="InterPro" id="IPR050364">
    <property type="entry name" value="Cytochrome_P450_fung"/>
</dbReference>
<evidence type="ECO:0000256" key="6">
    <source>
        <dbReference type="ARBA" id="ARBA00022692"/>
    </source>
</evidence>
<protein>
    <recommendedName>
        <fullName evidence="17">Cytochrome P450</fullName>
    </recommendedName>
</protein>
<accession>A0ABP1D8F8</accession>